<proteinExistence type="predicted"/>
<dbReference type="OrthoDB" id="435593at2759"/>
<dbReference type="InterPro" id="IPR011989">
    <property type="entry name" value="ARM-like"/>
</dbReference>
<dbReference type="EMBL" id="KV454539">
    <property type="protein sequence ID" value="ODV68751.1"/>
    <property type="molecule type" value="Genomic_DNA"/>
</dbReference>
<protein>
    <submittedName>
        <fullName evidence="2">ARM repeat-containing protein</fullName>
    </submittedName>
</protein>
<keyword evidence="3" id="KW-1185">Reference proteome</keyword>
<dbReference type="SMART" id="SM00913">
    <property type="entry name" value="IBN_N"/>
    <property type="match status" value="1"/>
</dbReference>
<dbReference type="Pfam" id="PF24138">
    <property type="entry name" value="TPR_TNPO3_IPO13_2nd"/>
    <property type="match status" value="1"/>
</dbReference>
<dbReference type="InterPro" id="IPR001494">
    <property type="entry name" value="Importin-beta_N"/>
</dbReference>
<dbReference type="GO" id="GO:0061015">
    <property type="term" value="P:snRNA import into nucleus"/>
    <property type="evidence" value="ECO:0007669"/>
    <property type="project" value="EnsemblFungi"/>
</dbReference>
<dbReference type="Pfam" id="PF24140">
    <property type="entry name" value="TPR_TNPO3_IPO13_3rd"/>
    <property type="match status" value="1"/>
</dbReference>
<dbReference type="PANTHER" id="PTHR12363">
    <property type="entry name" value="TRANSPORTIN 3 AND IMPORTIN 13"/>
    <property type="match status" value="1"/>
</dbReference>
<dbReference type="SUPFAM" id="SSF48371">
    <property type="entry name" value="ARM repeat"/>
    <property type="match status" value="1"/>
</dbReference>
<dbReference type="GO" id="GO:0031267">
    <property type="term" value="F:small GTPase binding"/>
    <property type="evidence" value="ECO:0007669"/>
    <property type="project" value="InterPro"/>
</dbReference>
<dbReference type="GO" id="GO:0035719">
    <property type="term" value="P:tRNA import into nucleus"/>
    <property type="evidence" value="ECO:0007669"/>
    <property type="project" value="EnsemblFungi"/>
</dbReference>
<dbReference type="InterPro" id="IPR016024">
    <property type="entry name" value="ARM-type_fold"/>
</dbReference>
<feature type="domain" description="Importin N-terminal" evidence="1">
    <location>
        <begin position="27"/>
        <end position="94"/>
    </location>
</feature>
<evidence type="ECO:0000259" key="1">
    <source>
        <dbReference type="PROSITE" id="PS50166"/>
    </source>
</evidence>
<reference evidence="3" key="1">
    <citation type="submission" date="2016-05" db="EMBL/GenBank/DDBJ databases">
        <title>Comparative genomics of biotechnologically important yeasts.</title>
        <authorList>
            <consortium name="DOE Joint Genome Institute"/>
            <person name="Riley R."/>
            <person name="Haridas S."/>
            <person name="Wolfe K.H."/>
            <person name="Lopes M.R."/>
            <person name="Hittinger C.T."/>
            <person name="Goker M."/>
            <person name="Salamov A."/>
            <person name="Wisecaver J."/>
            <person name="Long T.M."/>
            <person name="Aerts A.L."/>
            <person name="Barry K."/>
            <person name="Choi C."/>
            <person name="Clum A."/>
            <person name="Coughlan A.Y."/>
            <person name="Deshpande S."/>
            <person name="Douglass A.P."/>
            <person name="Hanson S.J."/>
            <person name="Klenk H.-P."/>
            <person name="Labutti K."/>
            <person name="Lapidus A."/>
            <person name="Lindquist E."/>
            <person name="Lipzen A."/>
            <person name="Meier-Kolthoff J.P."/>
            <person name="Ohm R.A."/>
            <person name="Otillar R.P."/>
            <person name="Pangilinan J."/>
            <person name="Peng Y."/>
            <person name="Rokas A."/>
            <person name="Rosa C.A."/>
            <person name="Scheuner C."/>
            <person name="Sibirny A.A."/>
            <person name="Slot J.C."/>
            <person name="Stielow J.B."/>
            <person name="Sun H."/>
            <person name="Kurtzman C.P."/>
            <person name="Blackwell M."/>
            <person name="Grigoriev I.V."/>
            <person name="Jeffries T.W."/>
        </authorList>
    </citation>
    <scope>NUCLEOTIDE SEQUENCE [LARGE SCALE GENOMIC DNA]</scope>
    <source>
        <strain evidence="3">NRRL Y-1933</strain>
    </source>
</reference>
<dbReference type="AlphaFoldDB" id="A0A1E4RNI2"/>
<gene>
    <name evidence="2" type="ORF">HYPBUDRAFT_106539</name>
</gene>
<accession>A0A1E4RNI2</accession>
<dbReference type="PROSITE" id="PS50166">
    <property type="entry name" value="IMPORTIN_B_NT"/>
    <property type="match status" value="1"/>
</dbReference>
<dbReference type="InterPro" id="IPR058537">
    <property type="entry name" value="TPR_TNPO3_IPO13_4th"/>
</dbReference>
<dbReference type="Gene3D" id="1.25.10.10">
    <property type="entry name" value="Leucine-rich Repeat Variant"/>
    <property type="match status" value="1"/>
</dbReference>
<dbReference type="Pfam" id="PF08389">
    <property type="entry name" value="Xpo1"/>
    <property type="match status" value="1"/>
</dbReference>
<dbReference type="Proteomes" id="UP000095085">
    <property type="component" value="Unassembled WGS sequence"/>
</dbReference>
<name>A0A1E4RNI2_9ASCO</name>
<dbReference type="InterPro" id="IPR057941">
    <property type="entry name" value="TPR_TNPO3_IPO13_2nd"/>
</dbReference>
<dbReference type="InterPro" id="IPR057942">
    <property type="entry name" value="TPR_TNPO3_IPO13_3rd"/>
</dbReference>
<sequence length="952" mass="110545">MSDEKSRIVQALSTMYSNADASVKKEATSYLEDFQKSPLAWETTHDILNDSNQSVEVKLFASQTLRSKIVYDFTQLPQSSLEELKNSVIEMILKYSHISSDKLIRTQLCISLSHLALQYTSWHNAMHEIINKFSNDNEKLPCLLEFLKVLPEELSDVKKTSLTDDEFNSRTQELISNNVEQVVFLLSKLSESSQNIVINSLVLDCLNSWIKECPIEQILQVTSLTNLIFQSLSNDESFDKSIECLCTIMRETRDIENHELIDALYQKILELHQYMVSTNKFIDDIEITDGLTRLYVESGESWHVLIAKNPQHFKPLVKILLDCCKNDEDLDIVKYTFNFWYILRQLIELRNFENSKLEFQDIYSELIEIIIKHLTYPISDSTDLFNGDKEQEDKFKEFRYEMGDVLKDCCAVIGGTRALKIPFDKIQNFLNSSQQPHWQYLEAPLFSMRAMAKEVSKKEKQILPTIMQLLIQLPEHPKVRYAATLVLGRYTEWTSKNPEFLEPQLNYIIKGFEIEESNNELNKDILIAASHALMFFCQDCSELLINYLEQLYLLYGQVHSKLDTDSIYKLVDGLAHVLQKLPIENQYETTKMFLNPTIIKLKEVIEKFNKSEDSNVLIADQIEILTIFMSILRCKTYEAQTYPIANLYMDEIWPIIPILLKNYGESLKVSERGLKLVKSSIQSFSTYLNPILGEIVSLLHQGFQTTPFGCYLWVSGAVIREYGDEYTTEEVKQEIYKFGIGQSYSFFQFINQGINMNEIPDVIEDYFRMMSDLLMYFPFKLIPESDLLKSVKESSLIVLQQVDEFEPLVSTLHFLIDLVSWGFDNPPVSFFEENPIFIKETVQKFLIFENQGCEILKVLIHGSIFKFPNDIQIDANDLLIKLLTVIPDSTLSVEWLTSVIKLLPNVNEREITKLIKVIQVAIPNKDTKRIRTSLKDFINWYSRKNVNPRLEH</sequence>
<dbReference type="FunFam" id="1.25.10.10:FF:000266">
    <property type="entry name" value="mRNA transport regulator MTR10"/>
    <property type="match status" value="1"/>
</dbReference>
<organism evidence="2 3">
    <name type="scientific">Hyphopichia burtonii NRRL Y-1933</name>
    <dbReference type="NCBI Taxonomy" id="984485"/>
    <lineage>
        <taxon>Eukaryota</taxon>
        <taxon>Fungi</taxon>
        <taxon>Dikarya</taxon>
        <taxon>Ascomycota</taxon>
        <taxon>Saccharomycotina</taxon>
        <taxon>Pichiomycetes</taxon>
        <taxon>Debaryomycetaceae</taxon>
        <taxon>Hyphopichia</taxon>
    </lineage>
</organism>
<dbReference type="RefSeq" id="XP_020077818.1">
    <property type="nucleotide sequence ID" value="XM_020218491.1"/>
</dbReference>
<dbReference type="InterPro" id="IPR051345">
    <property type="entry name" value="Importin_beta-like_NTR"/>
</dbReference>
<dbReference type="Pfam" id="PF24139">
    <property type="entry name" value="TPR_TNPO3_IPO13_4th"/>
    <property type="match status" value="1"/>
</dbReference>
<evidence type="ECO:0000313" key="2">
    <source>
        <dbReference type="EMBL" id="ODV68751.1"/>
    </source>
</evidence>
<dbReference type="Pfam" id="PF03810">
    <property type="entry name" value="IBN_N"/>
    <property type="match status" value="1"/>
</dbReference>
<dbReference type="GO" id="GO:0005634">
    <property type="term" value="C:nucleus"/>
    <property type="evidence" value="ECO:0007669"/>
    <property type="project" value="EnsemblFungi"/>
</dbReference>
<dbReference type="STRING" id="984485.A0A1E4RNI2"/>
<dbReference type="GO" id="GO:0008139">
    <property type="term" value="F:nuclear localization sequence binding"/>
    <property type="evidence" value="ECO:0007669"/>
    <property type="project" value="EnsemblFungi"/>
</dbReference>
<dbReference type="GeneID" id="30993041"/>
<dbReference type="GO" id="GO:0005737">
    <property type="term" value="C:cytoplasm"/>
    <property type="evidence" value="ECO:0007669"/>
    <property type="project" value="EnsemblFungi"/>
</dbReference>
<dbReference type="InterPro" id="IPR013598">
    <property type="entry name" value="Exportin-1/Importin-b-like"/>
</dbReference>
<dbReference type="GO" id="GO:0006606">
    <property type="term" value="P:protein import into nucleus"/>
    <property type="evidence" value="ECO:0007669"/>
    <property type="project" value="EnsemblFungi"/>
</dbReference>
<dbReference type="PANTHER" id="PTHR12363:SF53">
    <property type="entry name" value="MRNA TRANSPORT REGULATOR MTR10"/>
    <property type="match status" value="1"/>
</dbReference>
<evidence type="ECO:0000313" key="3">
    <source>
        <dbReference type="Proteomes" id="UP000095085"/>
    </source>
</evidence>